<gene>
    <name evidence="2" type="ORF">RE431_14390</name>
</gene>
<reference evidence="3" key="1">
    <citation type="submission" date="2023-07" db="EMBL/GenBank/DDBJ databases">
        <title>Christiangramia sp. SM2212., a novel bacterium of the family Flavobacteriaceae isolated from the sea sediment.</title>
        <authorList>
            <person name="Wang J."/>
            <person name="Zhang X."/>
        </authorList>
    </citation>
    <scope>NUCLEOTIDE SEQUENCE [LARGE SCALE GENOMIC DNA]</scope>
    <source>
        <strain evidence="3">SM2212</strain>
    </source>
</reference>
<dbReference type="RefSeq" id="WP_309562671.1">
    <property type="nucleotide sequence ID" value="NZ_JAVJIU010000005.1"/>
</dbReference>
<organism evidence="2 3">
    <name type="scientific">Christiangramia sediminicola</name>
    <dbReference type="NCBI Taxonomy" id="3073267"/>
    <lineage>
        <taxon>Bacteria</taxon>
        <taxon>Pseudomonadati</taxon>
        <taxon>Bacteroidota</taxon>
        <taxon>Flavobacteriia</taxon>
        <taxon>Flavobacteriales</taxon>
        <taxon>Flavobacteriaceae</taxon>
        <taxon>Christiangramia</taxon>
    </lineage>
</organism>
<feature type="chain" id="PRO_5045724393" evidence="1">
    <location>
        <begin position="23"/>
        <end position="192"/>
    </location>
</feature>
<dbReference type="Proteomes" id="UP001257234">
    <property type="component" value="Unassembled WGS sequence"/>
</dbReference>
<sequence length="192" mass="21623">MKKLIIGGLSAICLLIANPVNAQEDDKVNFSKEELKFSKMDASPMDLALYRDQNDQAVARVIYSRPQKRDREIFGKLIPYGEVWRTGANEATEITLYKDMKVADAVVKAGTYSLYSIPGETEWTVILNGKTNTWGAYEYTDKEDKVRINVPVRKAPNTIESLSMAFQESNKGADLLIGWDNSYVKVPFESVK</sequence>
<protein>
    <submittedName>
        <fullName evidence="2">DUF2911 domain-containing protein</fullName>
    </submittedName>
</protein>
<name>A0ABU1ETY0_9FLAO</name>
<dbReference type="InterPro" id="IPR021314">
    <property type="entry name" value="DUF2911"/>
</dbReference>
<proteinExistence type="predicted"/>
<dbReference type="Pfam" id="PF11138">
    <property type="entry name" value="DUF2911"/>
    <property type="match status" value="1"/>
</dbReference>
<comment type="caution">
    <text evidence="2">The sequence shown here is derived from an EMBL/GenBank/DDBJ whole genome shotgun (WGS) entry which is preliminary data.</text>
</comment>
<feature type="signal peptide" evidence="1">
    <location>
        <begin position="1"/>
        <end position="22"/>
    </location>
</feature>
<accession>A0ABU1ETY0</accession>
<evidence type="ECO:0000313" key="3">
    <source>
        <dbReference type="Proteomes" id="UP001257234"/>
    </source>
</evidence>
<keyword evidence="1" id="KW-0732">Signal</keyword>
<keyword evidence="3" id="KW-1185">Reference proteome</keyword>
<dbReference type="EMBL" id="JAVJIU010000005">
    <property type="protein sequence ID" value="MDR5591831.1"/>
    <property type="molecule type" value="Genomic_DNA"/>
</dbReference>
<evidence type="ECO:0000313" key="2">
    <source>
        <dbReference type="EMBL" id="MDR5591831.1"/>
    </source>
</evidence>
<evidence type="ECO:0000256" key="1">
    <source>
        <dbReference type="SAM" id="SignalP"/>
    </source>
</evidence>